<feature type="signal peptide" evidence="3">
    <location>
        <begin position="1"/>
        <end position="19"/>
    </location>
</feature>
<evidence type="ECO:0000256" key="1">
    <source>
        <dbReference type="SAM" id="MobiDB-lite"/>
    </source>
</evidence>
<evidence type="ECO:0000259" key="4">
    <source>
        <dbReference type="Pfam" id="PF14257"/>
    </source>
</evidence>
<dbReference type="Pfam" id="PF14257">
    <property type="entry name" value="DUF4349"/>
    <property type="match status" value="1"/>
</dbReference>
<keyword evidence="2" id="KW-1133">Transmembrane helix</keyword>
<feature type="region of interest" description="Disordered" evidence="1">
    <location>
        <begin position="27"/>
        <end position="59"/>
    </location>
</feature>
<reference evidence="5 6" key="1">
    <citation type="submission" date="2024-06" db="EMBL/GenBank/DDBJ databases">
        <title>Sorghum-associated microbial communities from plants grown in Nebraska, USA.</title>
        <authorList>
            <person name="Schachtman D."/>
        </authorList>
    </citation>
    <scope>NUCLEOTIDE SEQUENCE [LARGE SCALE GENOMIC DNA]</scope>
    <source>
        <strain evidence="5 6">1288</strain>
    </source>
</reference>
<sequence length="292" mass="32949">MKRNVFLALLLSGLLVFMASCSSSESKKDIQMESSSTSQDTATTEQENKAETEELANEQSKVIPTNRKIIYRAELQLNVKKLENTQLIIEKKVSDYGGYIVESNVHRESEESISARLTVRIPEQHFQKFLTDAEGEAAEVLNRNVTGEDVTEQYIDLESRVKSKRTVEERLLEFMGKAEKTEDLLKISSDLSKVQEDIELIVGKMKYLENQTSFSTIEITMYENSVIVPGLDSKNLDTWDKTKKQLATSTNFIFATGSGLIVFFIGNLPVLLLLLLVGIGIYFGVNRMKKPK</sequence>
<dbReference type="RefSeq" id="WP_354311900.1">
    <property type="nucleotide sequence ID" value="NZ_JBEPME010000001.1"/>
</dbReference>
<organism evidence="5 6">
    <name type="scientific">Sporosarcina psychrophila</name>
    <name type="common">Bacillus psychrophilus</name>
    <dbReference type="NCBI Taxonomy" id="1476"/>
    <lineage>
        <taxon>Bacteria</taxon>
        <taxon>Bacillati</taxon>
        <taxon>Bacillota</taxon>
        <taxon>Bacilli</taxon>
        <taxon>Bacillales</taxon>
        <taxon>Caryophanaceae</taxon>
        <taxon>Sporosarcina</taxon>
    </lineage>
</organism>
<dbReference type="Proteomes" id="UP001549104">
    <property type="component" value="Unassembled WGS sequence"/>
</dbReference>
<dbReference type="PROSITE" id="PS51257">
    <property type="entry name" value="PROKAR_LIPOPROTEIN"/>
    <property type="match status" value="1"/>
</dbReference>
<protein>
    <recommendedName>
        <fullName evidence="4">DUF4349 domain-containing protein</fullName>
    </recommendedName>
</protein>
<evidence type="ECO:0000256" key="3">
    <source>
        <dbReference type="SAM" id="SignalP"/>
    </source>
</evidence>
<proteinExistence type="predicted"/>
<evidence type="ECO:0000313" key="5">
    <source>
        <dbReference type="EMBL" id="MET3655048.1"/>
    </source>
</evidence>
<feature type="chain" id="PRO_5046082536" description="DUF4349 domain-containing protein" evidence="3">
    <location>
        <begin position="20"/>
        <end position="292"/>
    </location>
</feature>
<feature type="transmembrane region" description="Helical" evidence="2">
    <location>
        <begin position="252"/>
        <end position="285"/>
    </location>
</feature>
<keyword evidence="2" id="KW-0472">Membrane</keyword>
<comment type="caution">
    <text evidence="5">The sequence shown here is derived from an EMBL/GenBank/DDBJ whole genome shotgun (WGS) entry which is preliminary data.</text>
</comment>
<evidence type="ECO:0000313" key="6">
    <source>
        <dbReference type="Proteomes" id="UP001549104"/>
    </source>
</evidence>
<feature type="domain" description="DUF4349" evidence="4">
    <location>
        <begin position="67"/>
        <end position="281"/>
    </location>
</feature>
<feature type="compositionally biased region" description="Polar residues" evidence="1">
    <location>
        <begin position="32"/>
        <end position="45"/>
    </location>
</feature>
<dbReference type="InterPro" id="IPR025645">
    <property type="entry name" value="DUF4349"/>
</dbReference>
<accession>A0ABV2K1U0</accession>
<keyword evidence="3" id="KW-0732">Signal</keyword>
<dbReference type="EMBL" id="JBEPME010000001">
    <property type="protein sequence ID" value="MET3655048.1"/>
    <property type="molecule type" value="Genomic_DNA"/>
</dbReference>
<gene>
    <name evidence="5" type="ORF">ABIC55_000132</name>
</gene>
<name>A0ABV2K1U0_SPOPS</name>
<keyword evidence="6" id="KW-1185">Reference proteome</keyword>
<keyword evidence="2" id="KW-0812">Transmembrane</keyword>
<evidence type="ECO:0000256" key="2">
    <source>
        <dbReference type="SAM" id="Phobius"/>
    </source>
</evidence>